<name>A0A2W5GBP0_9SPHI</name>
<evidence type="ECO:0000256" key="1">
    <source>
        <dbReference type="ARBA" id="ARBA00004496"/>
    </source>
</evidence>
<dbReference type="EMBL" id="QFOI01000398">
    <property type="protein sequence ID" value="PZP42966.1"/>
    <property type="molecule type" value="Genomic_DNA"/>
</dbReference>
<evidence type="ECO:0000256" key="2">
    <source>
        <dbReference type="ARBA" id="ARBA00022490"/>
    </source>
</evidence>
<dbReference type="CDD" id="cd04458">
    <property type="entry name" value="CSP_CDS"/>
    <property type="match status" value="1"/>
</dbReference>
<dbReference type="SUPFAM" id="SSF50249">
    <property type="entry name" value="Nucleic acid-binding proteins"/>
    <property type="match status" value="1"/>
</dbReference>
<organism evidence="4 5">
    <name type="scientific">Pseudopedobacter saltans</name>
    <dbReference type="NCBI Taxonomy" id="151895"/>
    <lineage>
        <taxon>Bacteria</taxon>
        <taxon>Pseudomonadati</taxon>
        <taxon>Bacteroidota</taxon>
        <taxon>Sphingobacteriia</taxon>
        <taxon>Sphingobacteriales</taxon>
        <taxon>Sphingobacteriaceae</taxon>
        <taxon>Pseudopedobacter</taxon>
    </lineage>
</organism>
<accession>A0A2W5GBP0</accession>
<comment type="caution">
    <text evidence="4">The sequence shown here is derived from an EMBL/GenBank/DDBJ whole genome shotgun (WGS) entry which is preliminary data.</text>
</comment>
<dbReference type="Gene3D" id="6.20.370.130">
    <property type="match status" value="1"/>
</dbReference>
<dbReference type="InterPro" id="IPR012340">
    <property type="entry name" value="NA-bd_OB-fold"/>
</dbReference>
<dbReference type="AlphaFoldDB" id="A0A2W5GBP0"/>
<dbReference type="GO" id="GO:0003676">
    <property type="term" value="F:nucleic acid binding"/>
    <property type="evidence" value="ECO:0007669"/>
    <property type="project" value="InterPro"/>
</dbReference>
<dbReference type="GO" id="GO:0005829">
    <property type="term" value="C:cytosol"/>
    <property type="evidence" value="ECO:0007669"/>
    <property type="project" value="UniProtKB-ARBA"/>
</dbReference>
<keyword evidence="2" id="KW-0963">Cytoplasm</keyword>
<gene>
    <name evidence="4" type="ORF">DI598_16300</name>
</gene>
<evidence type="ECO:0000259" key="3">
    <source>
        <dbReference type="PROSITE" id="PS51857"/>
    </source>
</evidence>
<reference evidence="4 5" key="1">
    <citation type="submission" date="2017-11" db="EMBL/GenBank/DDBJ databases">
        <title>Infants hospitalized years apart are colonized by the same room-sourced microbial strains.</title>
        <authorList>
            <person name="Brooks B."/>
            <person name="Olm M.R."/>
            <person name="Firek B.A."/>
            <person name="Baker R."/>
            <person name="Thomas B.C."/>
            <person name="Morowitz M.J."/>
            <person name="Banfield J.F."/>
        </authorList>
    </citation>
    <scope>NUCLEOTIDE SEQUENCE [LARGE SCALE GENOMIC DNA]</scope>
    <source>
        <strain evidence="4">S2_009_000_R2_76</strain>
    </source>
</reference>
<feature type="domain" description="CSD" evidence="3">
    <location>
        <begin position="2"/>
        <end position="63"/>
    </location>
</feature>
<dbReference type="InterPro" id="IPR002059">
    <property type="entry name" value="CSP_DNA-bd"/>
</dbReference>
<dbReference type="PANTHER" id="PTHR11544">
    <property type="entry name" value="COLD SHOCK DOMAIN CONTAINING PROTEINS"/>
    <property type="match status" value="1"/>
</dbReference>
<dbReference type="Gene3D" id="2.40.50.140">
    <property type="entry name" value="Nucleic acid-binding proteins"/>
    <property type="match status" value="1"/>
</dbReference>
<dbReference type="Proteomes" id="UP000249645">
    <property type="component" value="Unassembled WGS sequence"/>
</dbReference>
<protein>
    <submittedName>
        <fullName evidence="4">Cold-shock protein</fullName>
    </submittedName>
</protein>
<dbReference type="PIRSF" id="PIRSF002599">
    <property type="entry name" value="Cold_shock_A"/>
    <property type="match status" value="1"/>
</dbReference>
<evidence type="ECO:0000313" key="5">
    <source>
        <dbReference type="Proteomes" id="UP000249645"/>
    </source>
</evidence>
<comment type="subcellular location">
    <subcellularLocation>
        <location evidence="1">Cytoplasm</location>
    </subcellularLocation>
</comment>
<evidence type="ECO:0000313" key="4">
    <source>
        <dbReference type="EMBL" id="PZP42966.1"/>
    </source>
</evidence>
<sequence>MQNKGVVKYFNVDKGYGFISDQTTRKDIFFHLNSLVHQVNANDRVTYEIVKGKKGPEAANITKL</sequence>
<dbReference type="SMART" id="SM00357">
    <property type="entry name" value="CSP"/>
    <property type="match status" value="1"/>
</dbReference>
<dbReference type="InterPro" id="IPR050181">
    <property type="entry name" value="Cold_shock_domain"/>
</dbReference>
<dbReference type="PRINTS" id="PR00050">
    <property type="entry name" value="COLDSHOCK"/>
</dbReference>
<dbReference type="InterPro" id="IPR011129">
    <property type="entry name" value="CSD"/>
</dbReference>
<proteinExistence type="predicted"/>
<dbReference type="InterPro" id="IPR012156">
    <property type="entry name" value="Cold_shock_CspA"/>
</dbReference>
<dbReference type="PROSITE" id="PS51857">
    <property type="entry name" value="CSD_2"/>
    <property type="match status" value="1"/>
</dbReference>
<dbReference type="Pfam" id="PF00313">
    <property type="entry name" value="CSD"/>
    <property type="match status" value="1"/>
</dbReference>